<dbReference type="Gene3D" id="3.40.630.30">
    <property type="match status" value="2"/>
</dbReference>
<dbReference type="SUPFAM" id="SSF55729">
    <property type="entry name" value="Acyl-CoA N-acyltransferases (Nat)"/>
    <property type="match status" value="2"/>
</dbReference>
<dbReference type="PANTHER" id="PTHR43792:SF1">
    <property type="entry name" value="N-ACETYLTRANSFERASE DOMAIN-CONTAINING PROTEIN"/>
    <property type="match status" value="1"/>
</dbReference>
<sequence>MTLRPARIEDCPALTDLVMRSKAHWGYDAAFMESCREELAVTPERLATQPCFVLERDGKPAGIWALDLSGAVPEVALMFADPAHIGTGMGRILWQHMTAELRRLGQGRVQLDADPNAEPFYERMGCRQIGTHTSPSTGRVLKRYEADAAVVLTTKSLILRCYTPGEDEALYPIMSDPVTMRFWPQPYDREGVANWVSRWIESYAENGYGRWAMLDRETGQRIGDAGLIRTVLMGQEVIDLGYIIHHPYWRQGYAVEAAAAIRDHSFEVLCLPRLVANMAHDHTGSARVAEKVGMVKVAEFDNPRNRNIRTFFYVLDNPNAAP</sequence>
<dbReference type="InterPro" id="IPR051531">
    <property type="entry name" value="N-acetyltransferase"/>
</dbReference>
<dbReference type="PANTHER" id="PTHR43792">
    <property type="entry name" value="GNAT FAMILY, PUTATIVE (AFU_ORTHOLOGUE AFUA_3G00765)-RELATED-RELATED"/>
    <property type="match status" value="1"/>
</dbReference>
<feature type="domain" description="N-acetyltransferase" evidence="1">
    <location>
        <begin position="157"/>
        <end position="318"/>
    </location>
</feature>
<proteinExistence type="predicted"/>
<protein>
    <submittedName>
        <fullName evidence="2">RimJ/RimL family protein N-acetyltransferase</fullName>
    </submittedName>
</protein>
<evidence type="ECO:0000313" key="3">
    <source>
        <dbReference type="Proteomes" id="UP000277424"/>
    </source>
</evidence>
<dbReference type="InterPro" id="IPR016181">
    <property type="entry name" value="Acyl_CoA_acyltransferase"/>
</dbReference>
<accession>A0A420WBR8</accession>
<dbReference type="InterPro" id="IPR000182">
    <property type="entry name" value="GNAT_dom"/>
</dbReference>
<gene>
    <name evidence="2" type="ORF">BCL74_2927</name>
</gene>
<dbReference type="RefSeq" id="WP_121221097.1">
    <property type="nucleotide sequence ID" value="NZ_RBIG01000003.1"/>
</dbReference>
<dbReference type="Pfam" id="PF13673">
    <property type="entry name" value="Acetyltransf_10"/>
    <property type="match status" value="1"/>
</dbReference>
<keyword evidence="2" id="KW-0808">Transferase</keyword>
<dbReference type="OrthoDB" id="6293260at2"/>
<feature type="domain" description="N-acetyltransferase" evidence="1">
    <location>
        <begin position="1"/>
        <end position="164"/>
    </location>
</feature>
<dbReference type="Proteomes" id="UP000277424">
    <property type="component" value="Unassembled WGS sequence"/>
</dbReference>
<reference evidence="2 3" key="1">
    <citation type="submission" date="2018-10" db="EMBL/GenBank/DDBJ databases">
        <title>Comparative analysis of microorganisms from saline springs in Andes Mountain Range, Colombia.</title>
        <authorList>
            <person name="Rubin E."/>
        </authorList>
    </citation>
    <scope>NUCLEOTIDE SEQUENCE [LARGE SCALE GENOMIC DNA]</scope>
    <source>
        <strain evidence="2 3">USBA 36</strain>
    </source>
</reference>
<evidence type="ECO:0000313" key="2">
    <source>
        <dbReference type="EMBL" id="RKQ68447.1"/>
    </source>
</evidence>
<comment type="caution">
    <text evidence="2">The sequence shown here is derived from an EMBL/GenBank/DDBJ whole genome shotgun (WGS) entry which is preliminary data.</text>
</comment>
<dbReference type="CDD" id="cd04301">
    <property type="entry name" value="NAT_SF"/>
    <property type="match status" value="1"/>
</dbReference>
<name>A0A420WBR8_9PROT</name>
<dbReference type="AlphaFoldDB" id="A0A420WBR8"/>
<dbReference type="PROSITE" id="PS51186">
    <property type="entry name" value="GNAT"/>
    <property type="match status" value="2"/>
</dbReference>
<dbReference type="EMBL" id="RBIG01000003">
    <property type="protein sequence ID" value="RKQ68447.1"/>
    <property type="molecule type" value="Genomic_DNA"/>
</dbReference>
<dbReference type="Pfam" id="PF13302">
    <property type="entry name" value="Acetyltransf_3"/>
    <property type="match status" value="1"/>
</dbReference>
<organism evidence="2 3">
    <name type="scientific">Oceanibaculum indicum</name>
    <dbReference type="NCBI Taxonomy" id="526216"/>
    <lineage>
        <taxon>Bacteria</taxon>
        <taxon>Pseudomonadati</taxon>
        <taxon>Pseudomonadota</taxon>
        <taxon>Alphaproteobacteria</taxon>
        <taxon>Rhodospirillales</taxon>
        <taxon>Oceanibaculaceae</taxon>
        <taxon>Oceanibaculum</taxon>
    </lineage>
</organism>
<dbReference type="GO" id="GO:0016747">
    <property type="term" value="F:acyltransferase activity, transferring groups other than amino-acyl groups"/>
    <property type="evidence" value="ECO:0007669"/>
    <property type="project" value="InterPro"/>
</dbReference>
<evidence type="ECO:0000259" key="1">
    <source>
        <dbReference type="PROSITE" id="PS51186"/>
    </source>
</evidence>